<organism evidence="3 4">
    <name type="scientific">Mycena chlorophos</name>
    <name type="common">Agaric fungus</name>
    <name type="synonym">Agaricus chlorophos</name>
    <dbReference type="NCBI Taxonomy" id="658473"/>
    <lineage>
        <taxon>Eukaryota</taxon>
        <taxon>Fungi</taxon>
        <taxon>Dikarya</taxon>
        <taxon>Basidiomycota</taxon>
        <taxon>Agaricomycotina</taxon>
        <taxon>Agaricomycetes</taxon>
        <taxon>Agaricomycetidae</taxon>
        <taxon>Agaricales</taxon>
        <taxon>Marasmiineae</taxon>
        <taxon>Mycenaceae</taxon>
        <taxon>Mycena</taxon>
    </lineage>
</organism>
<evidence type="ECO:0000313" key="3">
    <source>
        <dbReference type="EMBL" id="GAT50269.1"/>
    </source>
</evidence>
<dbReference type="EMBL" id="DF846343">
    <property type="protein sequence ID" value="GAT50269.1"/>
    <property type="molecule type" value="Genomic_DNA"/>
</dbReference>
<keyword evidence="1" id="KW-0732">Signal</keyword>
<dbReference type="InterPro" id="IPR026913">
    <property type="entry name" value="METTL24"/>
</dbReference>
<sequence>MAKGSTLWTAHPRYKLFVALCLLTSLFLLLVKSSDAGLGPSAAGAMGRVLRKLHAHDLPTRLARSERLYRSMLVQRQKLIAKFKPATGDIALFPPQDVPPWPPYTAWDFFPPSFNCPHEVDRLGTLGSGGQWVCGASRLTTKPDCTIYSFGSTSETSFEAAILQNTHSCQVFAYDANGDSFGTQIAELAPGRAHFSPFALSKKDAHGTGAVPKRYTLESLMALNGHEYIDILRLDLEGAEFEVLTALVKPYVANTRKALPFGQLLIQIHLWETAFPQVLAFFETLEAAGLRPFWCEYNLLYQRQNKGTSDLAEYSFLNTRGSNVFIQNE</sequence>
<gene>
    <name evidence="3" type="ORF">MCHLO_07527</name>
</gene>
<dbReference type="InterPro" id="IPR025714">
    <property type="entry name" value="Methyltranfer_dom"/>
</dbReference>
<dbReference type="Proteomes" id="UP000815677">
    <property type="component" value="Unassembled WGS sequence"/>
</dbReference>
<proteinExistence type="predicted"/>
<protein>
    <recommendedName>
        <fullName evidence="2">Methyltransferase domain-containing protein</fullName>
    </recommendedName>
</protein>
<evidence type="ECO:0000259" key="2">
    <source>
        <dbReference type="Pfam" id="PF13383"/>
    </source>
</evidence>
<evidence type="ECO:0000313" key="4">
    <source>
        <dbReference type="Proteomes" id="UP000815677"/>
    </source>
</evidence>
<reference evidence="3" key="1">
    <citation type="submission" date="2014-09" db="EMBL/GenBank/DDBJ databases">
        <title>Genome sequence of the luminous mushroom Mycena chlorophos for searching fungal bioluminescence genes.</title>
        <authorList>
            <person name="Tanaka Y."/>
            <person name="Kasuga D."/>
            <person name="Oba Y."/>
            <person name="Hase S."/>
            <person name="Sato K."/>
            <person name="Oba Y."/>
            <person name="Sakakibara Y."/>
        </authorList>
    </citation>
    <scope>NUCLEOTIDE SEQUENCE</scope>
</reference>
<feature type="domain" description="Methyltransferase" evidence="2">
    <location>
        <begin position="109"/>
        <end position="304"/>
    </location>
</feature>
<name>A0ABQ0LGL0_MYCCL</name>
<dbReference type="Pfam" id="PF13383">
    <property type="entry name" value="Methyltransf_22"/>
    <property type="match status" value="1"/>
</dbReference>
<feature type="chain" id="PRO_5047085026" description="Methyltransferase domain-containing protein" evidence="1">
    <location>
        <begin position="37"/>
        <end position="329"/>
    </location>
</feature>
<accession>A0ABQ0LGL0</accession>
<feature type="signal peptide" evidence="1">
    <location>
        <begin position="1"/>
        <end position="36"/>
    </location>
</feature>
<evidence type="ECO:0000256" key="1">
    <source>
        <dbReference type="SAM" id="SignalP"/>
    </source>
</evidence>
<keyword evidence="4" id="KW-1185">Reference proteome</keyword>
<dbReference type="PANTHER" id="PTHR32026">
    <property type="entry name" value="METHYLTRANSFERASE-LIKE PROTEIN 24"/>
    <property type="match status" value="1"/>
</dbReference>
<dbReference type="PANTHER" id="PTHR32026:SF10">
    <property type="entry name" value="METHYLTRANSFERASE-LIKE PROTEIN 24-RELATED"/>
    <property type="match status" value="1"/>
</dbReference>